<organism evidence="10 11">
    <name type="scientific">Quercus rubra</name>
    <name type="common">Northern red oak</name>
    <name type="synonym">Quercus borealis</name>
    <dbReference type="NCBI Taxonomy" id="3512"/>
    <lineage>
        <taxon>Eukaryota</taxon>
        <taxon>Viridiplantae</taxon>
        <taxon>Streptophyta</taxon>
        <taxon>Embryophyta</taxon>
        <taxon>Tracheophyta</taxon>
        <taxon>Spermatophyta</taxon>
        <taxon>Magnoliopsida</taxon>
        <taxon>eudicotyledons</taxon>
        <taxon>Gunneridae</taxon>
        <taxon>Pentapetalae</taxon>
        <taxon>rosids</taxon>
        <taxon>fabids</taxon>
        <taxon>Fagales</taxon>
        <taxon>Fagaceae</taxon>
        <taxon>Quercus</taxon>
    </lineage>
</organism>
<dbReference type="InterPro" id="IPR001128">
    <property type="entry name" value="Cyt_P450"/>
</dbReference>
<evidence type="ECO:0008006" key="12">
    <source>
        <dbReference type="Google" id="ProtNLM"/>
    </source>
</evidence>
<keyword evidence="3 8" id="KW-0349">Heme</keyword>
<evidence type="ECO:0000256" key="8">
    <source>
        <dbReference type="PIRSR" id="PIRSR602401-1"/>
    </source>
</evidence>
<evidence type="ECO:0000256" key="1">
    <source>
        <dbReference type="ARBA" id="ARBA00001971"/>
    </source>
</evidence>
<dbReference type="InterPro" id="IPR002401">
    <property type="entry name" value="Cyt_P450_E_grp-I"/>
</dbReference>
<comment type="similarity">
    <text evidence="2 9">Belongs to the cytochrome P450 family.</text>
</comment>
<sequence length="390" mass="44649">MLPGLFRNASHMCDCTSRILQHYGATVEVKGPWCTGMNFFITSDPMNADYMLSKNFLNYEKGSEIREILEPLGDGIINSDSDWGLIPLLNHISKSEIEVDLQEVFKRFTFDNSCLMAFDEIEEAILLRHIVLNWCWKLQRWLQIGQEKKLRKAWDAFDRFLNQCIESKREELLSRDKTHLEEAKFDLLTAYMMQEEIVNMGVCSKSNNFLRDTTFNLIAAGSDTMGADDKRWECFGIQELGTLVYLHAALCEALRLYPVVAFDPRTAVKADILPSGHRISANTPIIISLYAMGRMEEIWGEDCMQYKSQRWISEQGGLIIVPSYKFTSFGGGPRSCLGKAMAFIQMKIVATSIIWNFHVEIIEGHPVSPIVSVVLHMKHCLKVRITKRRV</sequence>
<dbReference type="GO" id="GO:0005506">
    <property type="term" value="F:iron ion binding"/>
    <property type="evidence" value="ECO:0007669"/>
    <property type="project" value="InterPro"/>
</dbReference>
<dbReference type="GO" id="GO:0016705">
    <property type="term" value="F:oxidoreductase activity, acting on paired donors, with incorporation or reduction of molecular oxygen"/>
    <property type="evidence" value="ECO:0007669"/>
    <property type="project" value="InterPro"/>
</dbReference>
<dbReference type="PRINTS" id="PR00463">
    <property type="entry name" value="EP450I"/>
</dbReference>
<dbReference type="PANTHER" id="PTHR24296">
    <property type="entry name" value="CYTOCHROME P450"/>
    <property type="match status" value="1"/>
</dbReference>
<keyword evidence="6 8" id="KW-0408">Iron</keyword>
<comment type="cofactor">
    <cofactor evidence="1 8">
        <name>heme</name>
        <dbReference type="ChEBI" id="CHEBI:30413"/>
    </cofactor>
</comment>
<gene>
    <name evidence="10" type="ORF">RGQ29_010036</name>
</gene>
<protein>
    <recommendedName>
        <fullName evidence="12">Cytochrome P450</fullName>
    </recommendedName>
</protein>
<dbReference type="Proteomes" id="UP001324115">
    <property type="component" value="Unassembled WGS sequence"/>
</dbReference>
<dbReference type="Pfam" id="PF00067">
    <property type="entry name" value="p450"/>
    <property type="match status" value="1"/>
</dbReference>
<dbReference type="GO" id="GO:0020037">
    <property type="term" value="F:heme binding"/>
    <property type="evidence" value="ECO:0007669"/>
    <property type="project" value="InterPro"/>
</dbReference>
<evidence type="ECO:0000256" key="6">
    <source>
        <dbReference type="ARBA" id="ARBA00023004"/>
    </source>
</evidence>
<dbReference type="EMBL" id="JAXUIC010000002">
    <property type="protein sequence ID" value="KAK4600207.1"/>
    <property type="molecule type" value="Genomic_DNA"/>
</dbReference>
<dbReference type="InterPro" id="IPR036396">
    <property type="entry name" value="Cyt_P450_sf"/>
</dbReference>
<reference evidence="10 11" key="1">
    <citation type="journal article" date="2023" name="G3 (Bethesda)">
        <title>A haplotype-resolved chromosome-scale genome for Quercus rubra L. provides insights into the genetics of adaptive traits for red oak species.</title>
        <authorList>
            <person name="Kapoor B."/>
            <person name="Jenkins J."/>
            <person name="Schmutz J."/>
            <person name="Zhebentyayeva T."/>
            <person name="Kuelheim C."/>
            <person name="Coggeshall M."/>
            <person name="Heim C."/>
            <person name="Lasky J.R."/>
            <person name="Leites L."/>
            <person name="Islam-Faridi N."/>
            <person name="Romero-Severson J."/>
            <person name="DeLeo V.L."/>
            <person name="Lucas S.M."/>
            <person name="Lazic D."/>
            <person name="Gailing O."/>
            <person name="Carlson J."/>
            <person name="Staton M."/>
        </authorList>
    </citation>
    <scope>NUCLEOTIDE SEQUENCE [LARGE SCALE GENOMIC DNA]</scope>
    <source>
        <strain evidence="10">Pseudo-F2</strain>
    </source>
</reference>
<comment type="caution">
    <text evidence="10">The sequence shown here is derived from an EMBL/GenBank/DDBJ whole genome shotgun (WGS) entry which is preliminary data.</text>
</comment>
<evidence type="ECO:0000256" key="2">
    <source>
        <dbReference type="ARBA" id="ARBA00010617"/>
    </source>
</evidence>
<evidence type="ECO:0000256" key="9">
    <source>
        <dbReference type="RuleBase" id="RU000461"/>
    </source>
</evidence>
<dbReference type="GO" id="GO:0004497">
    <property type="term" value="F:monooxygenase activity"/>
    <property type="evidence" value="ECO:0007669"/>
    <property type="project" value="UniProtKB-KW"/>
</dbReference>
<dbReference type="AlphaFoldDB" id="A0AAN7J6U2"/>
<dbReference type="SUPFAM" id="SSF48264">
    <property type="entry name" value="Cytochrome P450"/>
    <property type="match status" value="1"/>
</dbReference>
<keyword evidence="4 8" id="KW-0479">Metal-binding</keyword>
<dbReference type="Gene3D" id="1.10.630.10">
    <property type="entry name" value="Cytochrome P450"/>
    <property type="match status" value="2"/>
</dbReference>
<name>A0AAN7J6U2_QUERU</name>
<accession>A0AAN7J6U2</accession>
<evidence type="ECO:0000256" key="5">
    <source>
        <dbReference type="ARBA" id="ARBA00023002"/>
    </source>
</evidence>
<keyword evidence="11" id="KW-1185">Reference proteome</keyword>
<keyword evidence="7 9" id="KW-0503">Monooxygenase</keyword>
<evidence type="ECO:0000256" key="4">
    <source>
        <dbReference type="ARBA" id="ARBA00022723"/>
    </source>
</evidence>
<feature type="binding site" description="axial binding residue" evidence="8">
    <location>
        <position position="336"/>
    </location>
    <ligand>
        <name>heme</name>
        <dbReference type="ChEBI" id="CHEBI:30413"/>
    </ligand>
    <ligandPart>
        <name>Fe</name>
        <dbReference type="ChEBI" id="CHEBI:18248"/>
    </ligandPart>
</feature>
<evidence type="ECO:0000313" key="10">
    <source>
        <dbReference type="EMBL" id="KAK4600207.1"/>
    </source>
</evidence>
<dbReference type="PROSITE" id="PS00086">
    <property type="entry name" value="CYTOCHROME_P450"/>
    <property type="match status" value="1"/>
</dbReference>
<proteinExistence type="inferred from homology"/>
<dbReference type="InterPro" id="IPR017972">
    <property type="entry name" value="Cyt_P450_CS"/>
</dbReference>
<evidence type="ECO:0000256" key="7">
    <source>
        <dbReference type="ARBA" id="ARBA00023033"/>
    </source>
</evidence>
<evidence type="ECO:0000313" key="11">
    <source>
        <dbReference type="Proteomes" id="UP001324115"/>
    </source>
</evidence>
<dbReference type="GO" id="GO:0006629">
    <property type="term" value="P:lipid metabolic process"/>
    <property type="evidence" value="ECO:0007669"/>
    <property type="project" value="UniProtKB-ARBA"/>
</dbReference>
<keyword evidence="5 9" id="KW-0560">Oxidoreductase</keyword>
<evidence type="ECO:0000256" key="3">
    <source>
        <dbReference type="ARBA" id="ARBA00022617"/>
    </source>
</evidence>
<dbReference type="PRINTS" id="PR00385">
    <property type="entry name" value="P450"/>
</dbReference>